<comment type="caution">
    <text evidence="4">The sequence shown here is derived from an EMBL/GenBank/DDBJ whole genome shotgun (WGS) entry which is preliminary data.</text>
</comment>
<dbReference type="InterPro" id="IPR007219">
    <property type="entry name" value="XnlR_reg_dom"/>
</dbReference>
<feature type="domain" description="Xylanolytic transcriptional activator regulatory" evidence="3">
    <location>
        <begin position="839"/>
        <end position="912"/>
    </location>
</feature>
<dbReference type="Proteomes" id="UP000214365">
    <property type="component" value="Unassembled WGS sequence"/>
</dbReference>
<dbReference type="GO" id="GO:0006351">
    <property type="term" value="P:DNA-templated transcription"/>
    <property type="evidence" value="ECO:0007669"/>
    <property type="project" value="InterPro"/>
</dbReference>
<evidence type="ECO:0000313" key="5">
    <source>
        <dbReference type="Proteomes" id="UP000214365"/>
    </source>
</evidence>
<dbReference type="Pfam" id="PF04082">
    <property type="entry name" value="Fungal_trans"/>
    <property type="match status" value="1"/>
</dbReference>
<dbReference type="AlphaFoldDB" id="A0A225B3F1"/>
<feature type="compositionally biased region" description="Polar residues" evidence="2">
    <location>
        <begin position="244"/>
        <end position="261"/>
    </location>
</feature>
<keyword evidence="5" id="KW-1185">Reference proteome</keyword>
<gene>
    <name evidence="4" type="ORF">UA08_03028</name>
</gene>
<evidence type="ECO:0000313" key="4">
    <source>
        <dbReference type="EMBL" id="OKL61816.1"/>
    </source>
</evidence>
<dbReference type="CDD" id="cd12148">
    <property type="entry name" value="fungal_TF_MHR"/>
    <property type="match status" value="1"/>
</dbReference>
<dbReference type="GeneID" id="31002783"/>
<dbReference type="SMART" id="SM00906">
    <property type="entry name" value="Fungal_trans"/>
    <property type="match status" value="1"/>
</dbReference>
<accession>A0A225B3F1</accession>
<sequence>MAGNTSPDYKALFQQEIELRRQAEVQTDPTVFREFIQACHSLLSLPFKAGTPTKSTKGKIPPPTGKYCPTRLCLWSDCSAQQQGFYDDVNSYLQSTGSRLCAPLALSHARERFRLGNGIVFDNHANVLEDDGNNNNNVSSTPHSRPDQFCIHRVDSITNSLLTTVEYKPPQQLVGSVLTQEYHVMIQEGLEYSYITNGLCLILLRVPYDDPNTGSVYLPSSPLSAKQTRRASNRLRGDCAPMGTMSQSDRLDSSDSGADTTTKNRKLGIRQVLSSPPSQRRSTRPTDSTPPSSGQHQQHTSRFCTQRCLLGLQQGGALDRLCPNVHLHRHEKGDRHSIDAEELVQLLKEQLDQDLDHNCTPFGDCGSYGAPFKITCAKYGYTLIGKGTTSRLWKEVSREVEIYRILRKAQGSAVPVFIGAIDLKMVYFLHGAGEIQHMLLMAWGGGEEHAQRPGLGAAAGDLLVDETSPWTFGKGLRGASFSAPGWHYMAKQLPGSRGWSLDRAWIPRQLPCLLTPDNGCEYYECSSISVKVEKTVRSLSQQENSLCPSGKRFMPQLLECWQAVDASYQPAIPTLSTRQLQDQPSHFPPDNVDAENESLQGYEPVASVASVSTTSRHALNVQHIRSLDQIKDSTAQLFGISAESDPWLLRHCKYDENGIHSLHRIHFRNVGGVPVEGLVPVHFLVTDDLLFRPAKIATAIRSEANVEDLRHVLDELVPPKYGWRLILLFLKFVFPSVPVISRSQLGLNLPLPNRSLSSTPVHLLAAIYASALPFKAHDPELVIFGLYDDTLCDRLWRLVYEVILQEIHTPHLSVFQACLLYLQRLPLGSQSALADSPFVWSFLGSTVGLAASLGLHLEPRPWGIPAWEKRLRRRLWWAIYLEDKWRSLLIGRPPFIRREEWDVKDLDDADFVVDGLGDADMSAFFQHHLALEPEDGAIFKSLTDLAQVVDDIYQTFYTLRGSQRTSEDFQASINAARPIRQKLQAWYSSLPDFLRIKTPHQPELCCREGAGVLHFAYLTLELFVYRAILRPLARSPPPPPIIADDKSSESTMWLLEDLGFDGYGLDQLPAVDVSEFGEAAEATLNAAEKCAGIIVNFVGALEPRDFDMFWYPWTRICFATMTNFICLLLVQALTEQHASRTKHLLEIWTQNLSRQYRNHENLMALGLVRLHSLVTGGLGSNFIVPPQVAKVLDADIDCEDHR</sequence>
<proteinExistence type="predicted"/>
<dbReference type="GO" id="GO:0008270">
    <property type="term" value="F:zinc ion binding"/>
    <property type="evidence" value="ECO:0007669"/>
    <property type="project" value="InterPro"/>
</dbReference>
<evidence type="ECO:0000256" key="1">
    <source>
        <dbReference type="ARBA" id="ARBA00023242"/>
    </source>
</evidence>
<dbReference type="OrthoDB" id="1924787at2759"/>
<dbReference type="GO" id="GO:0003677">
    <property type="term" value="F:DNA binding"/>
    <property type="evidence" value="ECO:0007669"/>
    <property type="project" value="InterPro"/>
</dbReference>
<dbReference type="PANTHER" id="PTHR31668">
    <property type="entry name" value="GLUCOSE TRANSPORT TRANSCRIPTION REGULATOR RGT1-RELATED-RELATED"/>
    <property type="match status" value="1"/>
</dbReference>
<dbReference type="RefSeq" id="XP_020121937.1">
    <property type="nucleotide sequence ID" value="XM_020265134.1"/>
</dbReference>
<feature type="region of interest" description="Disordered" evidence="2">
    <location>
        <begin position="215"/>
        <end position="300"/>
    </location>
</feature>
<evidence type="ECO:0000259" key="3">
    <source>
        <dbReference type="SMART" id="SM00906"/>
    </source>
</evidence>
<protein>
    <recommendedName>
        <fullName evidence="3">Xylanolytic transcriptional activator regulatory domain-containing protein</fullName>
    </recommendedName>
</protein>
<dbReference type="EMBL" id="LFMY01000003">
    <property type="protein sequence ID" value="OKL61816.1"/>
    <property type="molecule type" value="Genomic_DNA"/>
</dbReference>
<dbReference type="GO" id="GO:0005634">
    <property type="term" value="C:nucleus"/>
    <property type="evidence" value="ECO:0007669"/>
    <property type="project" value="TreeGrafter"/>
</dbReference>
<name>A0A225B3F1_TALAT</name>
<feature type="compositionally biased region" description="Low complexity" evidence="2">
    <location>
        <begin position="274"/>
        <end position="293"/>
    </location>
</feature>
<dbReference type="GO" id="GO:0001080">
    <property type="term" value="P:nitrogen catabolite activation of transcription from RNA polymerase II promoter"/>
    <property type="evidence" value="ECO:0007669"/>
    <property type="project" value="TreeGrafter"/>
</dbReference>
<dbReference type="PANTHER" id="PTHR31668:SF4">
    <property type="entry name" value="TRANSCRIPTIONAL ACTIVATOR PROTEIN DAL81"/>
    <property type="match status" value="1"/>
</dbReference>
<keyword evidence="1" id="KW-0539">Nucleus</keyword>
<reference evidence="4 5" key="1">
    <citation type="submission" date="2015-06" db="EMBL/GenBank/DDBJ databases">
        <title>Talaromyces atroroseus IBT 11181 draft genome.</title>
        <authorList>
            <person name="Rasmussen K.B."/>
            <person name="Rasmussen S."/>
            <person name="Petersen B."/>
            <person name="Sicheritz-Ponten T."/>
            <person name="Mortensen U.H."/>
            <person name="Thrane U."/>
        </authorList>
    </citation>
    <scope>NUCLEOTIDE SEQUENCE [LARGE SCALE GENOMIC DNA]</scope>
    <source>
        <strain evidence="4 5">IBT 11181</strain>
    </source>
</reference>
<evidence type="ECO:0000256" key="2">
    <source>
        <dbReference type="SAM" id="MobiDB-lite"/>
    </source>
</evidence>
<organism evidence="4 5">
    <name type="scientific">Talaromyces atroroseus</name>
    <dbReference type="NCBI Taxonomy" id="1441469"/>
    <lineage>
        <taxon>Eukaryota</taxon>
        <taxon>Fungi</taxon>
        <taxon>Dikarya</taxon>
        <taxon>Ascomycota</taxon>
        <taxon>Pezizomycotina</taxon>
        <taxon>Eurotiomycetes</taxon>
        <taxon>Eurotiomycetidae</taxon>
        <taxon>Eurotiales</taxon>
        <taxon>Trichocomaceae</taxon>
        <taxon>Talaromyces</taxon>
        <taxon>Talaromyces sect. Trachyspermi</taxon>
    </lineage>
</organism>
<dbReference type="InterPro" id="IPR050797">
    <property type="entry name" value="Carb_Metab_Trans_Reg"/>
</dbReference>
<dbReference type="STRING" id="1441469.A0A225B3F1"/>